<evidence type="ECO:0008006" key="5">
    <source>
        <dbReference type="Google" id="ProtNLM"/>
    </source>
</evidence>
<proteinExistence type="predicted"/>
<dbReference type="PANTHER" id="PTHR12526">
    <property type="entry name" value="GLYCOSYLTRANSFERASE"/>
    <property type="match status" value="1"/>
</dbReference>
<feature type="domain" description="Glycosyltransferase subfamily 4-like N-terminal" evidence="2">
    <location>
        <begin position="48"/>
        <end position="192"/>
    </location>
</feature>
<sequence>MAKALRVLFVERSVEGTIGGSHHSLYQMIVGLMSKGVEPVVVFYEQNHVAEELKKIGCDVHFFGRTKKVRLFGSKYKKSSIFRLTNSFLTLLKFLVLDGSKYKKWLCKNDISLVHLNNNPFSIEWVSAAKRARIPCVAHQRGARNRLDRSEIYLANTVDRVVCISKYVRDSLRSSGCAGNNFELVYNGIDVQSFRAGAYEKGKCTGLERKEGRVIVGLVGNIKPWKGQHILIEALKAIVDRDQDVFCVFVGAFETSNTVYEESLKAKISDYGLSDRVLFTGYTPFVKNYMANMDIVVHASTDPEPFGRVIIEAMALEKPVIATRGGGASEILEHEVTGVLIAPSDPEVLASTLIDLINDTDKRCYLAKNAYRRVNESFSIDANVKKISEIYSLLM</sequence>
<dbReference type="CDD" id="cd03801">
    <property type="entry name" value="GT4_PimA-like"/>
    <property type="match status" value="1"/>
</dbReference>
<gene>
    <name evidence="3" type="ORF">DIT71_09205</name>
</gene>
<dbReference type="Proteomes" id="UP000253987">
    <property type="component" value="Unassembled WGS sequence"/>
</dbReference>
<feature type="domain" description="Glycosyl transferase family 1" evidence="1">
    <location>
        <begin position="209"/>
        <end position="373"/>
    </location>
</feature>
<dbReference type="InterPro" id="IPR028098">
    <property type="entry name" value="Glyco_trans_4-like_N"/>
</dbReference>
<name>A0A2V3ZM23_9GAMM</name>
<evidence type="ECO:0000313" key="4">
    <source>
        <dbReference type="Proteomes" id="UP000253987"/>
    </source>
</evidence>
<keyword evidence="4" id="KW-1185">Reference proteome</keyword>
<dbReference type="InterPro" id="IPR001296">
    <property type="entry name" value="Glyco_trans_1"/>
</dbReference>
<accession>A0A2V3ZM23</accession>
<protein>
    <recommendedName>
        <fullName evidence="5">Glycosyltransferase family 1 protein</fullName>
    </recommendedName>
</protein>
<dbReference type="OrthoDB" id="4611853at2"/>
<evidence type="ECO:0000259" key="2">
    <source>
        <dbReference type="Pfam" id="PF13439"/>
    </source>
</evidence>
<organism evidence="3 4">
    <name type="scientific">Marinobacter vulgaris</name>
    <dbReference type="NCBI Taxonomy" id="1928331"/>
    <lineage>
        <taxon>Bacteria</taxon>
        <taxon>Pseudomonadati</taxon>
        <taxon>Pseudomonadota</taxon>
        <taxon>Gammaproteobacteria</taxon>
        <taxon>Pseudomonadales</taxon>
        <taxon>Marinobacteraceae</taxon>
        <taxon>Marinobacter</taxon>
    </lineage>
</organism>
<dbReference type="GO" id="GO:1901135">
    <property type="term" value="P:carbohydrate derivative metabolic process"/>
    <property type="evidence" value="ECO:0007669"/>
    <property type="project" value="UniProtKB-ARBA"/>
</dbReference>
<evidence type="ECO:0000313" key="3">
    <source>
        <dbReference type="EMBL" id="PXX90714.1"/>
    </source>
</evidence>
<comment type="caution">
    <text evidence="3">The sequence shown here is derived from an EMBL/GenBank/DDBJ whole genome shotgun (WGS) entry which is preliminary data.</text>
</comment>
<dbReference type="GO" id="GO:0016757">
    <property type="term" value="F:glycosyltransferase activity"/>
    <property type="evidence" value="ECO:0007669"/>
    <property type="project" value="InterPro"/>
</dbReference>
<dbReference type="Pfam" id="PF00534">
    <property type="entry name" value="Glycos_transf_1"/>
    <property type="match status" value="1"/>
</dbReference>
<evidence type="ECO:0000259" key="1">
    <source>
        <dbReference type="Pfam" id="PF00534"/>
    </source>
</evidence>
<dbReference type="Gene3D" id="3.40.50.2000">
    <property type="entry name" value="Glycogen Phosphorylase B"/>
    <property type="match status" value="2"/>
</dbReference>
<reference evidence="4" key="1">
    <citation type="submission" date="2018-05" db="EMBL/GenBank/DDBJ databases">
        <authorList>
            <person name="Lu D."/>
        </authorList>
    </citation>
    <scope>NUCLEOTIDE SEQUENCE [LARGE SCALE GENOMIC DNA]</scope>
    <source>
        <strain evidence="4">F01</strain>
    </source>
</reference>
<dbReference type="AlphaFoldDB" id="A0A2V3ZM23"/>
<dbReference type="PANTHER" id="PTHR12526:SF638">
    <property type="entry name" value="SPORE COAT PROTEIN SA"/>
    <property type="match status" value="1"/>
</dbReference>
<dbReference type="Pfam" id="PF13439">
    <property type="entry name" value="Glyco_transf_4"/>
    <property type="match status" value="1"/>
</dbReference>
<reference evidence="3 4" key="2">
    <citation type="submission" date="2018-06" db="EMBL/GenBank/DDBJ databases">
        <title>Marinobactersediminissp. nov, a moderately halophilic bacterium isolated from marine solar saltern.</title>
        <authorList>
            <person name="Zhang Y."/>
        </authorList>
    </citation>
    <scope>NUCLEOTIDE SEQUENCE [LARGE SCALE GENOMIC DNA]</scope>
    <source>
        <strain evidence="3 4">F01</strain>
    </source>
</reference>
<dbReference type="SUPFAM" id="SSF53756">
    <property type="entry name" value="UDP-Glycosyltransferase/glycogen phosphorylase"/>
    <property type="match status" value="1"/>
</dbReference>
<dbReference type="EMBL" id="QFWX01000004">
    <property type="protein sequence ID" value="PXX90714.1"/>
    <property type="molecule type" value="Genomic_DNA"/>
</dbReference>
<dbReference type="RefSeq" id="WP_114612939.1">
    <property type="nucleotide sequence ID" value="NZ_QFWX01000004.1"/>
</dbReference>